<dbReference type="Pfam" id="PF12833">
    <property type="entry name" value="HTH_18"/>
    <property type="match status" value="1"/>
</dbReference>
<dbReference type="InterPro" id="IPR009057">
    <property type="entry name" value="Homeodomain-like_sf"/>
</dbReference>
<dbReference type="GO" id="GO:0003700">
    <property type="term" value="F:DNA-binding transcription factor activity"/>
    <property type="evidence" value="ECO:0007669"/>
    <property type="project" value="InterPro"/>
</dbReference>
<dbReference type="SUPFAM" id="SSF46689">
    <property type="entry name" value="Homeodomain-like"/>
    <property type="match status" value="1"/>
</dbReference>
<dbReference type="Gene3D" id="1.10.10.60">
    <property type="entry name" value="Homeodomain-like"/>
    <property type="match status" value="1"/>
</dbReference>
<evidence type="ECO:0000313" key="4">
    <source>
        <dbReference type="EMBL" id="CAA9459835.1"/>
    </source>
</evidence>
<evidence type="ECO:0000256" key="2">
    <source>
        <dbReference type="ARBA" id="ARBA00023163"/>
    </source>
</evidence>
<protein>
    <recommendedName>
        <fullName evidence="3">HTH araC/xylS-type domain-containing protein</fullName>
    </recommendedName>
</protein>
<reference evidence="4" key="1">
    <citation type="submission" date="2020-02" db="EMBL/GenBank/DDBJ databases">
        <authorList>
            <person name="Meier V. D."/>
        </authorList>
    </citation>
    <scope>NUCLEOTIDE SEQUENCE</scope>
    <source>
        <strain evidence="4">AVDCRST_MAG58</strain>
    </source>
</reference>
<dbReference type="AlphaFoldDB" id="A0A6J4QZL3"/>
<sequence>MHGRTLSDDSPVRPAECHWHMVFVRKDGEVRAVFVGPWTTAGFTYYAAGAEILWIRFKLGTFMPHLPARNFLDAETILPEAASRSFWLKGSAWQLPDDENVEIFVERLVRNDVLVRDPLVEAVLRGQPQGLSARAVRHRFLRVTGLTQSRIRQVERAQRAAALLRQGTPIFDTVYEVGYFDQSHMTRSLKQWVGHTPAQIVLLSNPG</sequence>
<dbReference type="InterPro" id="IPR018060">
    <property type="entry name" value="HTH_AraC"/>
</dbReference>
<accession>A0A6J4QZL3</accession>
<gene>
    <name evidence="4" type="ORF">AVDCRST_MAG58-2356</name>
</gene>
<keyword evidence="1" id="KW-0805">Transcription regulation</keyword>
<dbReference type="PROSITE" id="PS01124">
    <property type="entry name" value="HTH_ARAC_FAMILY_2"/>
    <property type="match status" value="1"/>
</dbReference>
<evidence type="ECO:0000256" key="1">
    <source>
        <dbReference type="ARBA" id="ARBA00023015"/>
    </source>
</evidence>
<keyword evidence="2" id="KW-0804">Transcription</keyword>
<dbReference type="GO" id="GO:0043565">
    <property type="term" value="F:sequence-specific DNA binding"/>
    <property type="evidence" value="ECO:0007669"/>
    <property type="project" value="InterPro"/>
</dbReference>
<dbReference type="SMART" id="SM00342">
    <property type="entry name" value="HTH_ARAC"/>
    <property type="match status" value="1"/>
</dbReference>
<feature type="domain" description="HTH araC/xylS-type" evidence="3">
    <location>
        <begin position="130"/>
        <end position="203"/>
    </location>
</feature>
<dbReference type="EMBL" id="CADCVF010000046">
    <property type="protein sequence ID" value="CAA9459835.1"/>
    <property type="molecule type" value="Genomic_DNA"/>
</dbReference>
<proteinExistence type="predicted"/>
<name>A0A6J4QZL3_9ACTN</name>
<organism evidence="4">
    <name type="scientific">uncultured Rubrobacteraceae bacterium</name>
    <dbReference type="NCBI Taxonomy" id="349277"/>
    <lineage>
        <taxon>Bacteria</taxon>
        <taxon>Bacillati</taxon>
        <taxon>Actinomycetota</taxon>
        <taxon>Rubrobacteria</taxon>
        <taxon>Rubrobacterales</taxon>
        <taxon>Rubrobacteraceae</taxon>
        <taxon>environmental samples</taxon>
    </lineage>
</organism>
<evidence type="ECO:0000259" key="3">
    <source>
        <dbReference type="PROSITE" id="PS01124"/>
    </source>
</evidence>